<keyword evidence="2" id="KW-0732">Signal</keyword>
<feature type="region of interest" description="Disordered" evidence="1">
    <location>
        <begin position="107"/>
        <end position="133"/>
    </location>
</feature>
<dbReference type="RefSeq" id="XP_013421042.1">
    <property type="nucleotide sequence ID" value="XM_013565588.1"/>
</dbReference>
<evidence type="ECO:0000313" key="4">
    <source>
        <dbReference type="RefSeq" id="XP_013421042.1"/>
    </source>
</evidence>
<feature type="region of interest" description="Disordered" evidence="1">
    <location>
        <begin position="309"/>
        <end position="329"/>
    </location>
</feature>
<accession>A0A1S3KEW6</accession>
<dbReference type="KEGG" id="lak:106181260"/>
<dbReference type="GeneID" id="106181260"/>
<proteinExistence type="predicted"/>
<reference evidence="4" key="1">
    <citation type="submission" date="2025-08" db="UniProtKB">
        <authorList>
            <consortium name="RefSeq"/>
        </authorList>
    </citation>
    <scope>IDENTIFICATION</scope>
    <source>
        <tissue evidence="4">Gonads</tissue>
    </source>
</reference>
<dbReference type="InParanoid" id="A0A1S3KEW6"/>
<feature type="compositionally biased region" description="Acidic residues" evidence="1">
    <location>
        <begin position="228"/>
        <end position="237"/>
    </location>
</feature>
<evidence type="ECO:0000256" key="1">
    <source>
        <dbReference type="SAM" id="MobiDB-lite"/>
    </source>
</evidence>
<evidence type="ECO:0000313" key="3">
    <source>
        <dbReference type="Proteomes" id="UP000085678"/>
    </source>
</evidence>
<feature type="region of interest" description="Disordered" evidence="1">
    <location>
        <begin position="226"/>
        <end position="253"/>
    </location>
</feature>
<evidence type="ECO:0000256" key="2">
    <source>
        <dbReference type="SAM" id="SignalP"/>
    </source>
</evidence>
<feature type="signal peptide" evidence="2">
    <location>
        <begin position="1"/>
        <end position="18"/>
    </location>
</feature>
<keyword evidence="3" id="KW-1185">Reference proteome</keyword>
<dbReference type="AlphaFoldDB" id="A0A1S3KEW6"/>
<name>A0A1S3KEW6_LINAN</name>
<feature type="compositionally biased region" description="Acidic residues" evidence="1">
    <location>
        <begin position="347"/>
        <end position="356"/>
    </location>
</feature>
<sequence length="472" mass="51402">MKFATLVVLAAVVCLASARRPMLLKLKVLEKVDECLDRPEPTGEPANIDGKARLLGCLAGKIPDELKAKVGECLENLPKPTGLPEERGIREKGRIIKIMLIKCLKGGDGAQEPQEPEAMDTPAKRGEGEGPGPLARLMKLKKLVARVRDCLDRPEPTGEPANNDGKARLLRCLAGSIPDELKERVRGCLENLPKPTGEPEDSTDERGIMEKGRKIKMMVLKCLKGDDDAQDPQEPEAMDTPAKRGGGEGPGPLVRLMKLKKLVAKVRDCLDRPEPTGEPANNDGKARLLRCLAGSIPDELKERVRGCLENLPRPTGEPEDGTDKRGIREKGRKIKMMVLKCLKGDDDAQEPQEPEAMDTPAKRGEGEGPGPLARLMKLKKLVAKVRECFDGPEPTGEPANNDGKARLLRCLVAKIPDELKERVRGCLENLPKPTGVPEDGIDGRSIMGKVKKLKMLALKCLKGDDEAQDPQA</sequence>
<feature type="region of interest" description="Disordered" evidence="1">
    <location>
        <begin position="344"/>
        <end position="372"/>
    </location>
</feature>
<protein>
    <submittedName>
        <fullName evidence="4">Uncharacterized protein LOC106181260</fullName>
    </submittedName>
</protein>
<organism evidence="3 4">
    <name type="scientific">Lingula anatina</name>
    <name type="common">Brachiopod</name>
    <name type="synonym">Lingula unguis</name>
    <dbReference type="NCBI Taxonomy" id="7574"/>
    <lineage>
        <taxon>Eukaryota</taxon>
        <taxon>Metazoa</taxon>
        <taxon>Spiralia</taxon>
        <taxon>Lophotrochozoa</taxon>
        <taxon>Brachiopoda</taxon>
        <taxon>Linguliformea</taxon>
        <taxon>Lingulata</taxon>
        <taxon>Lingulida</taxon>
        <taxon>Linguloidea</taxon>
        <taxon>Lingulidae</taxon>
        <taxon>Lingula</taxon>
    </lineage>
</organism>
<gene>
    <name evidence="4" type="primary">LOC106181260</name>
</gene>
<dbReference type="Proteomes" id="UP000085678">
    <property type="component" value="Unplaced"/>
</dbReference>
<feature type="chain" id="PRO_5010178873" evidence="2">
    <location>
        <begin position="19"/>
        <end position="472"/>
    </location>
</feature>